<dbReference type="InterPro" id="IPR004358">
    <property type="entry name" value="Sig_transdc_His_kin-like_C"/>
</dbReference>
<dbReference type="PROSITE" id="PS50109">
    <property type="entry name" value="HIS_KIN"/>
    <property type="match status" value="1"/>
</dbReference>
<evidence type="ECO:0000256" key="3">
    <source>
        <dbReference type="ARBA" id="ARBA00022553"/>
    </source>
</evidence>
<dbReference type="Pfam" id="PF02518">
    <property type="entry name" value="HATPase_c"/>
    <property type="match status" value="1"/>
</dbReference>
<dbReference type="PRINTS" id="PR00344">
    <property type="entry name" value="BCTRLSENSOR"/>
</dbReference>
<evidence type="ECO:0000313" key="11">
    <source>
        <dbReference type="Proteomes" id="UP000183071"/>
    </source>
</evidence>
<keyword evidence="5 8" id="KW-0418">Kinase</keyword>
<dbReference type="Pfam" id="PF00512">
    <property type="entry name" value="HisKA"/>
    <property type="match status" value="1"/>
</dbReference>
<keyword evidence="11" id="KW-1185">Reference proteome</keyword>
<sequence>MKNNYKEQLEEFQQKYDKLLAENHDLSEKNAELKQFSHLASHDLQQPLNNIISYLSILENSKDKFDKMEQLSLKVISKSTLKMKSYITSLLDFSLIGTSKSKENIVVKEVLNDVKDALYQQISSTKAALSFDLTNHEMIGYKNDIYLLFLNLIENAVKFHSKEKSPVIQITSELKDDQYLYTIKDNGIGIPEDEVNKIFDIFYTIHPDEEFEGVGIGLAQAKKITKLYNGKIWLDAAPNKGAIFYVSFPAK</sequence>
<dbReference type="CDD" id="cd00082">
    <property type="entry name" value="HisKA"/>
    <property type="match status" value="1"/>
</dbReference>
<dbReference type="SMART" id="SM00388">
    <property type="entry name" value="HisKA"/>
    <property type="match status" value="1"/>
</dbReference>
<dbReference type="Proteomes" id="UP000183071">
    <property type="component" value="Unassembled WGS sequence"/>
</dbReference>
<dbReference type="InterPro" id="IPR036890">
    <property type="entry name" value="HATPase_C_sf"/>
</dbReference>
<evidence type="ECO:0000256" key="4">
    <source>
        <dbReference type="ARBA" id="ARBA00022679"/>
    </source>
</evidence>
<evidence type="ECO:0000256" key="2">
    <source>
        <dbReference type="ARBA" id="ARBA00012438"/>
    </source>
</evidence>
<dbReference type="InterPro" id="IPR005467">
    <property type="entry name" value="His_kinase_dom"/>
</dbReference>
<dbReference type="InterPro" id="IPR003594">
    <property type="entry name" value="HATPase_dom"/>
</dbReference>
<dbReference type="EMBL" id="LGBR01000001">
    <property type="protein sequence ID" value="KOY53074.1"/>
    <property type="molecule type" value="Genomic_DNA"/>
</dbReference>
<accession>A0A0N0UP17</accession>
<dbReference type="PATRIC" id="fig|1300348.6.peg.2636"/>
<dbReference type="SUPFAM" id="SSF55874">
    <property type="entry name" value="ATPase domain of HSP90 chaperone/DNA topoisomerase II/histidine kinase"/>
    <property type="match status" value="1"/>
</dbReference>
<dbReference type="STRING" id="1300348.I602_2634"/>
<dbReference type="RefSeq" id="WP_053975120.1">
    <property type="nucleotide sequence ID" value="NZ_FNUE01000002.1"/>
</dbReference>
<protein>
    <recommendedName>
        <fullName evidence="2">histidine kinase</fullName>
        <ecNumber evidence="2">2.7.13.3</ecNumber>
    </recommendedName>
</protein>
<name>A0A0N0UP17_9FLAO</name>
<dbReference type="Gene3D" id="3.30.565.10">
    <property type="entry name" value="Histidine kinase-like ATPase, C-terminal domain"/>
    <property type="match status" value="1"/>
</dbReference>
<evidence type="ECO:0000313" key="10">
    <source>
        <dbReference type="Proteomes" id="UP000037716"/>
    </source>
</evidence>
<feature type="coiled-coil region" evidence="6">
    <location>
        <begin position="2"/>
        <end position="36"/>
    </location>
</feature>
<evidence type="ECO:0000313" key="8">
    <source>
        <dbReference type="EMBL" id="KOY53074.1"/>
    </source>
</evidence>
<gene>
    <name evidence="8" type="ORF">I602_2634</name>
    <name evidence="9" type="ORF">SAMN05444353_2409</name>
</gene>
<organism evidence="8 10">
    <name type="scientific">Polaribacter dokdonensis DSW-5</name>
    <dbReference type="NCBI Taxonomy" id="1300348"/>
    <lineage>
        <taxon>Bacteria</taxon>
        <taxon>Pseudomonadati</taxon>
        <taxon>Bacteroidota</taxon>
        <taxon>Flavobacteriia</taxon>
        <taxon>Flavobacteriales</taxon>
        <taxon>Flavobacteriaceae</taxon>
    </lineage>
</organism>
<evidence type="ECO:0000256" key="1">
    <source>
        <dbReference type="ARBA" id="ARBA00000085"/>
    </source>
</evidence>
<dbReference type="SMART" id="SM00387">
    <property type="entry name" value="HATPase_c"/>
    <property type="match status" value="1"/>
</dbReference>
<dbReference type="InterPro" id="IPR036097">
    <property type="entry name" value="HisK_dim/P_sf"/>
</dbReference>
<keyword evidence="3" id="KW-0597">Phosphoprotein</keyword>
<dbReference type="GO" id="GO:0000155">
    <property type="term" value="F:phosphorelay sensor kinase activity"/>
    <property type="evidence" value="ECO:0007669"/>
    <property type="project" value="InterPro"/>
</dbReference>
<dbReference type="PANTHER" id="PTHR43304:SF1">
    <property type="entry name" value="PAC DOMAIN-CONTAINING PROTEIN"/>
    <property type="match status" value="1"/>
</dbReference>
<dbReference type="AlphaFoldDB" id="A0A0N0UP17"/>
<dbReference type="EC" id="2.7.13.3" evidence="2"/>
<dbReference type="PANTHER" id="PTHR43304">
    <property type="entry name" value="PHYTOCHROME-LIKE PROTEIN CPH1"/>
    <property type="match status" value="1"/>
</dbReference>
<keyword evidence="4" id="KW-0808">Transferase</keyword>
<dbReference type="EMBL" id="FNUE01000002">
    <property type="protein sequence ID" value="SEE56821.1"/>
    <property type="molecule type" value="Genomic_DNA"/>
</dbReference>
<keyword evidence="6" id="KW-0175">Coiled coil</keyword>
<dbReference type="OrthoDB" id="9781208at2"/>
<dbReference type="SUPFAM" id="SSF47384">
    <property type="entry name" value="Homodimeric domain of signal transducing histidine kinase"/>
    <property type="match status" value="1"/>
</dbReference>
<evidence type="ECO:0000313" key="9">
    <source>
        <dbReference type="EMBL" id="SEE56821.1"/>
    </source>
</evidence>
<comment type="catalytic activity">
    <reaction evidence="1">
        <text>ATP + protein L-histidine = ADP + protein N-phospho-L-histidine.</text>
        <dbReference type="EC" id="2.7.13.3"/>
    </reaction>
</comment>
<dbReference type="Proteomes" id="UP000037716">
    <property type="component" value="Unassembled WGS sequence"/>
</dbReference>
<dbReference type="InterPro" id="IPR052162">
    <property type="entry name" value="Sensor_kinase/Photoreceptor"/>
</dbReference>
<dbReference type="Gene3D" id="1.10.287.130">
    <property type="match status" value="1"/>
</dbReference>
<reference evidence="9 11" key="2">
    <citation type="submission" date="2016-10" db="EMBL/GenBank/DDBJ databases">
        <authorList>
            <person name="Varghese N."/>
            <person name="Submissions S."/>
        </authorList>
    </citation>
    <scope>NUCLEOTIDE SEQUENCE [LARGE SCALE GENOMIC DNA]</scope>
    <source>
        <strain evidence="9 11">DSW-5</strain>
    </source>
</reference>
<comment type="caution">
    <text evidence="8">The sequence shown here is derived from an EMBL/GenBank/DDBJ whole genome shotgun (WGS) entry which is preliminary data.</text>
</comment>
<reference evidence="8 10" key="1">
    <citation type="submission" date="2015-07" db="EMBL/GenBank/DDBJ databases">
        <title>Genome of Polaribacter dokdonenesis DSW-5, isolated from seawater off Dokdo in Korea.</title>
        <authorList>
            <person name="Yoon K."/>
            <person name="Song J.Y."/>
            <person name="Kim J.F."/>
        </authorList>
    </citation>
    <scope>NUCLEOTIDE SEQUENCE [LARGE SCALE GENOMIC DNA]</scope>
    <source>
        <strain evidence="8 10">DSW-5</strain>
    </source>
</reference>
<evidence type="ECO:0000256" key="5">
    <source>
        <dbReference type="ARBA" id="ARBA00022777"/>
    </source>
</evidence>
<dbReference type="InterPro" id="IPR003661">
    <property type="entry name" value="HisK_dim/P_dom"/>
</dbReference>
<evidence type="ECO:0000256" key="6">
    <source>
        <dbReference type="SAM" id="Coils"/>
    </source>
</evidence>
<evidence type="ECO:0000259" key="7">
    <source>
        <dbReference type="PROSITE" id="PS50109"/>
    </source>
</evidence>
<proteinExistence type="predicted"/>
<feature type="domain" description="Histidine kinase" evidence="7">
    <location>
        <begin position="39"/>
        <end position="251"/>
    </location>
</feature>